<evidence type="ECO:0000313" key="7">
    <source>
        <dbReference type="EMBL" id="CED90407.1"/>
    </source>
</evidence>
<name>A0A1L7R9B8_9ACTO</name>
<evidence type="ECO:0000256" key="4">
    <source>
        <dbReference type="ARBA" id="ARBA00023139"/>
    </source>
</evidence>
<dbReference type="AlphaFoldDB" id="A0A1L7R9B8"/>
<gene>
    <name evidence="7" type="ORF">AAM4_0512</name>
</gene>
<keyword evidence="5" id="KW-0449">Lipoprotein</keyword>
<feature type="signal peptide" evidence="6">
    <location>
        <begin position="1"/>
        <end position="28"/>
    </location>
</feature>
<evidence type="ECO:0000256" key="6">
    <source>
        <dbReference type="SAM" id="SignalP"/>
    </source>
</evidence>
<feature type="chain" id="PRO_5038354727" evidence="6">
    <location>
        <begin position="29"/>
        <end position="452"/>
    </location>
</feature>
<keyword evidence="2 6" id="KW-0732">Signal</keyword>
<protein>
    <submittedName>
        <fullName evidence="7">Arabino-oligosaccharids-binding protein</fullName>
    </submittedName>
</protein>
<reference evidence="7" key="1">
    <citation type="submission" date="2014-07" db="EMBL/GenBank/DDBJ databases">
        <authorList>
            <person name="Zhang J.E."/>
            <person name="Yang H."/>
            <person name="Guo J."/>
            <person name="Deng Z."/>
            <person name="Luo H."/>
            <person name="Luo M."/>
            <person name="Zhao B."/>
        </authorList>
    </citation>
    <scope>NUCLEOTIDE SEQUENCE</scope>
    <source>
        <strain evidence="7">AM4</strain>
    </source>
</reference>
<keyword evidence="3" id="KW-0472">Membrane</keyword>
<organism evidence="7">
    <name type="scientific">Actinomyces succiniciruminis</name>
    <dbReference type="NCBI Taxonomy" id="1522002"/>
    <lineage>
        <taxon>Bacteria</taxon>
        <taxon>Bacillati</taxon>
        <taxon>Actinomycetota</taxon>
        <taxon>Actinomycetes</taxon>
        <taxon>Actinomycetales</taxon>
        <taxon>Actinomycetaceae</taxon>
        <taxon>Actinomyces</taxon>
    </lineage>
</organism>
<dbReference type="PANTHER" id="PTHR43649:SF33">
    <property type="entry name" value="POLYGALACTURONAN_RHAMNOGALACTURONAN-BINDING PROTEIN YTCQ"/>
    <property type="match status" value="1"/>
</dbReference>
<sequence length="452" mass="49351">MKHQMLSRRSFNSLALAAGALAGASALASCSSSDSSASGTPELTYMFRGGTDEKAAYQTAIDNFSKANNCTVKVITTDADQYSTKLQAAITGNQVPDVFYLEQGSVMSFASNGIVMDITDMLGDVDLDNIWAYGVDSYRYDGTQVGKGQIYGLPKDVGPFAFGYNKTMFEAAGLELPDKDVPYTWDEFVDVCQQLTQDTDGDGELDQWGTGLNVNWCLQAFVWSNGADWCNEEHTTVTVDTPEFAEALQFFADMQNVYGITPSIAQAQTMDTYQRWMRGQIGFFPVGPWDVSTYQELDFEWDLIPFPAGKTGKPSTYIGSLGIAVSTGTKYPELAAKLVAYLSADRDCQKQLVEAGIQIPNLIDYAKDEYATDTETAPANKEEFLQIVETDGHALPGAVTWSPEWYDEFFTNIQPVLDGDKTAAEYCAEVQPVMQAKLDAAVEAAKQAQAGA</sequence>
<dbReference type="PROSITE" id="PS51318">
    <property type="entry name" value="TAT"/>
    <property type="match status" value="1"/>
</dbReference>
<accession>A0A1L7R9B8</accession>
<proteinExistence type="predicted"/>
<dbReference type="Gene3D" id="3.40.190.10">
    <property type="entry name" value="Periplasmic binding protein-like II"/>
    <property type="match status" value="1"/>
</dbReference>
<evidence type="ECO:0000256" key="1">
    <source>
        <dbReference type="ARBA" id="ARBA00022475"/>
    </source>
</evidence>
<dbReference type="PANTHER" id="PTHR43649">
    <property type="entry name" value="ARABINOSE-BINDING PROTEIN-RELATED"/>
    <property type="match status" value="1"/>
</dbReference>
<evidence type="ECO:0000256" key="3">
    <source>
        <dbReference type="ARBA" id="ARBA00023136"/>
    </source>
</evidence>
<dbReference type="Pfam" id="PF01547">
    <property type="entry name" value="SBP_bac_1"/>
    <property type="match status" value="1"/>
</dbReference>
<dbReference type="InterPro" id="IPR006311">
    <property type="entry name" value="TAT_signal"/>
</dbReference>
<evidence type="ECO:0000256" key="2">
    <source>
        <dbReference type="ARBA" id="ARBA00022729"/>
    </source>
</evidence>
<keyword evidence="4" id="KW-0564">Palmitate</keyword>
<evidence type="ECO:0000256" key="5">
    <source>
        <dbReference type="ARBA" id="ARBA00023288"/>
    </source>
</evidence>
<dbReference type="PROSITE" id="PS51257">
    <property type="entry name" value="PROKAR_LIPOPROTEIN"/>
    <property type="match status" value="1"/>
</dbReference>
<keyword evidence="1" id="KW-1003">Cell membrane</keyword>
<dbReference type="CDD" id="cd13585">
    <property type="entry name" value="PBP2_TMBP_like"/>
    <property type="match status" value="1"/>
</dbReference>
<dbReference type="SUPFAM" id="SSF53850">
    <property type="entry name" value="Periplasmic binding protein-like II"/>
    <property type="match status" value="1"/>
</dbReference>
<dbReference type="InterPro" id="IPR050490">
    <property type="entry name" value="Bact_solute-bd_prot1"/>
</dbReference>
<dbReference type="InterPro" id="IPR006059">
    <property type="entry name" value="SBP"/>
</dbReference>
<dbReference type="EMBL" id="LK995471">
    <property type="protein sequence ID" value="CED90407.1"/>
    <property type="molecule type" value="Genomic_DNA"/>
</dbReference>